<dbReference type="Proteomes" id="UP000250915">
    <property type="component" value="Unassembled WGS sequence"/>
</dbReference>
<gene>
    <name evidence="1" type="ORF">DQP57_00170</name>
</gene>
<reference evidence="1 2" key="1">
    <citation type="submission" date="2018-06" db="EMBL/GenBank/DDBJ databases">
        <title>NTM in soil in Japan.</title>
        <authorList>
            <person name="Ohya K."/>
        </authorList>
    </citation>
    <scope>NUCLEOTIDE SEQUENCE [LARGE SCALE GENOMIC DNA]</scope>
    <source>
        <strain evidence="1 2">GF28</strain>
    </source>
</reference>
<evidence type="ECO:0000313" key="1">
    <source>
        <dbReference type="EMBL" id="RAV17477.1"/>
    </source>
</evidence>
<accession>A0A329MIR1</accession>
<protein>
    <submittedName>
        <fullName evidence="1">Uncharacterized protein</fullName>
    </submittedName>
</protein>
<sequence>MQQRFTEYEREARVHDNPIVAAFASRQFMGIDTAENDLIGWMHKHAIGMSTKRSEWFRPRTGESDSVYVGARVTIAQLSDSKMACYRPLVQPSMYFAGEWPVPHAIAC</sequence>
<name>A0A329MIR1_9MYCO</name>
<evidence type="ECO:0000313" key="2">
    <source>
        <dbReference type="Proteomes" id="UP000250915"/>
    </source>
</evidence>
<comment type="caution">
    <text evidence="1">The sequence shown here is derived from an EMBL/GenBank/DDBJ whole genome shotgun (WGS) entry which is preliminary data.</text>
</comment>
<proteinExistence type="predicted"/>
<organism evidence="1 2">
    <name type="scientific">Mycobacterium colombiense</name>
    <dbReference type="NCBI Taxonomy" id="339268"/>
    <lineage>
        <taxon>Bacteria</taxon>
        <taxon>Bacillati</taxon>
        <taxon>Actinomycetota</taxon>
        <taxon>Actinomycetes</taxon>
        <taxon>Mycobacteriales</taxon>
        <taxon>Mycobacteriaceae</taxon>
        <taxon>Mycobacterium</taxon>
        <taxon>Mycobacterium avium complex (MAC)</taxon>
    </lineage>
</organism>
<dbReference type="AlphaFoldDB" id="A0A329MIR1"/>
<dbReference type="EMBL" id="QMEV01000001">
    <property type="protein sequence ID" value="RAV17477.1"/>
    <property type="molecule type" value="Genomic_DNA"/>
</dbReference>